<proteinExistence type="predicted"/>
<sequence length="186" mass="19532">MGPARSLSRDTSPEAVRVPLGWGVDPPIGILQPMGPPSTLGTTWRWLTTSALEDPRCRRTSVAHDGGKILIYPCSVLHLAQLANGVSPLGDLLELHYPFSLLSGGPRGAPEASLGCSGADFLRCFLRPTPSSVLGCFSVVDAPTCTVAGALAADGTVDPLPADSTAYLLPAPPLDFIFPRLNIYAR</sequence>
<name>A0A427A945_ENSVE</name>
<protein>
    <submittedName>
        <fullName evidence="1">Uncharacterized protein</fullName>
    </submittedName>
</protein>
<comment type="caution">
    <text evidence="1">The sequence shown here is derived from an EMBL/GenBank/DDBJ whole genome shotgun (WGS) entry which is preliminary data.</text>
</comment>
<dbReference type="EMBL" id="AMZH03003303">
    <property type="protein sequence ID" value="RRT72747.1"/>
    <property type="molecule type" value="Genomic_DNA"/>
</dbReference>
<reference evidence="1 2" key="1">
    <citation type="journal article" date="2014" name="Agronomy (Basel)">
        <title>A Draft Genome Sequence for Ensete ventricosum, the Drought-Tolerant Tree Against Hunger.</title>
        <authorList>
            <person name="Harrison J."/>
            <person name="Moore K.A."/>
            <person name="Paszkiewicz K."/>
            <person name="Jones T."/>
            <person name="Grant M."/>
            <person name="Ambacheew D."/>
            <person name="Muzemil S."/>
            <person name="Studholme D.J."/>
        </authorList>
    </citation>
    <scope>NUCLEOTIDE SEQUENCE [LARGE SCALE GENOMIC DNA]</scope>
</reference>
<evidence type="ECO:0000313" key="1">
    <source>
        <dbReference type="EMBL" id="RRT72747.1"/>
    </source>
</evidence>
<organism evidence="1 2">
    <name type="scientific">Ensete ventricosum</name>
    <name type="common">Abyssinian banana</name>
    <name type="synonym">Musa ensete</name>
    <dbReference type="NCBI Taxonomy" id="4639"/>
    <lineage>
        <taxon>Eukaryota</taxon>
        <taxon>Viridiplantae</taxon>
        <taxon>Streptophyta</taxon>
        <taxon>Embryophyta</taxon>
        <taxon>Tracheophyta</taxon>
        <taxon>Spermatophyta</taxon>
        <taxon>Magnoliopsida</taxon>
        <taxon>Liliopsida</taxon>
        <taxon>Zingiberales</taxon>
        <taxon>Musaceae</taxon>
        <taxon>Ensete</taxon>
    </lineage>
</organism>
<accession>A0A427A945</accession>
<dbReference type="Proteomes" id="UP000287651">
    <property type="component" value="Unassembled WGS sequence"/>
</dbReference>
<gene>
    <name evidence="1" type="ORF">B296_00033712</name>
</gene>
<dbReference type="AlphaFoldDB" id="A0A427A945"/>
<evidence type="ECO:0000313" key="2">
    <source>
        <dbReference type="Proteomes" id="UP000287651"/>
    </source>
</evidence>